<dbReference type="InterPro" id="IPR053168">
    <property type="entry name" value="Glutamic_endopeptidase"/>
</dbReference>
<sequence length="425" mass="45675">MTRPRKPAAPKGIQSLRDFRDSLESASFTAHAAVAAARVTHEDAFEDMRAHLVRLYDGVDAAHSFVDETGAVFDCIPVEQQPALRGSSERVAKAPDLPTIGGGSEAVDEDEIRTAAPASPEAGAQRKDWYGNAMQGPDGTIPMRRITLTDLARFPSLKAFMRKGPGGAGRPPRAVEPPTVPATHRWAHAYQNVTNGGGHSFLNLWRPGIGANQVFSLSQHWYVGGSGGGLQTVECGWQVYPQLYGDAQPHLFTYWTADDYGSTGCYNLSCHAFVQTSSSFSPGMALGPISVPGGAQYQIELAYWHTGGRWWLYFNGTQGSNAIGYYPDTLFGNGALKTSAAEIDYGGETVGTTSFPAMGSGAFANQGWQHAAYQRQIGYWPPQGGAMINANLTPSQGWPAWYTAQVNLYAAPWSETLWFGGPGGS</sequence>
<name>A0A179V8G9_9MYCO</name>
<dbReference type="Proteomes" id="UP000186919">
    <property type="component" value="Unassembled WGS sequence"/>
</dbReference>
<feature type="region of interest" description="Disordered" evidence="1">
    <location>
        <begin position="117"/>
        <end position="136"/>
    </location>
</feature>
<evidence type="ECO:0000313" key="4">
    <source>
        <dbReference type="Proteomes" id="UP000186919"/>
    </source>
</evidence>
<protein>
    <recommendedName>
        <fullName evidence="2">Neprosin PEP catalytic domain-containing protein</fullName>
    </recommendedName>
</protein>
<dbReference type="InterPro" id="IPR004314">
    <property type="entry name" value="Neprosin"/>
</dbReference>
<evidence type="ECO:0000256" key="1">
    <source>
        <dbReference type="SAM" id="MobiDB-lite"/>
    </source>
</evidence>
<dbReference type="Pfam" id="PF03080">
    <property type="entry name" value="Neprosin"/>
    <property type="match status" value="1"/>
</dbReference>
<feature type="domain" description="Neprosin PEP catalytic" evidence="2">
    <location>
        <begin position="176"/>
        <end position="425"/>
    </location>
</feature>
<evidence type="ECO:0000259" key="2">
    <source>
        <dbReference type="PROSITE" id="PS52045"/>
    </source>
</evidence>
<dbReference type="RefSeq" id="WP_081272462.1">
    <property type="nucleotide sequence ID" value="NZ_LQYE01000032.1"/>
</dbReference>
<evidence type="ECO:0000313" key="3">
    <source>
        <dbReference type="EMBL" id="OAT66606.1"/>
    </source>
</evidence>
<dbReference type="PANTHER" id="PTHR31589">
    <property type="entry name" value="PROTEIN, PUTATIVE (DUF239)-RELATED-RELATED"/>
    <property type="match status" value="1"/>
</dbReference>
<gene>
    <name evidence="3" type="ORF">AWB85_18085</name>
</gene>
<comment type="caution">
    <text evidence="3">The sequence shown here is derived from an EMBL/GenBank/DDBJ whole genome shotgun (WGS) entry which is preliminary data.</text>
</comment>
<proteinExistence type="predicted"/>
<organism evidence="3 4">
    <name type="scientific">Mycobacteroides immunogenum</name>
    <dbReference type="NCBI Taxonomy" id="83262"/>
    <lineage>
        <taxon>Bacteria</taxon>
        <taxon>Bacillati</taxon>
        <taxon>Actinomycetota</taxon>
        <taxon>Actinomycetes</taxon>
        <taxon>Mycobacteriales</taxon>
        <taxon>Mycobacteriaceae</taxon>
        <taxon>Mycobacteroides</taxon>
    </lineage>
</organism>
<reference evidence="3 4" key="1">
    <citation type="submission" date="2016-01" db="EMBL/GenBank/DDBJ databases">
        <title>Mycobacterium immunogenum strain CD11_6 genome sequencing and assembly.</title>
        <authorList>
            <person name="Kaur G."/>
            <person name="Nair G.R."/>
            <person name="Mayilraj S."/>
        </authorList>
    </citation>
    <scope>NUCLEOTIDE SEQUENCE [LARGE SCALE GENOMIC DNA]</scope>
    <source>
        <strain evidence="3 4">CD11-6</strain>
    </source>
</reference>
<dbReference type="Gene3D" id="3.90.1320.10">
    <property type="entry name" value="Outer-capsid protein sigma 3, large lobe"/>
    <property type="match status" value="1"/>
</dbReference>
<accession>A0A179V8G9</accession>
<dbReference type="EMBL" id="LQYE01000032">
    <property type="protein sequence ID" value="OAT66606.1"/>
    <property type="molecule type" value="Genomic_DNA"/>
</dbReference>
<dbReference type="PROSITE" id="PS52045">
    <property type="entry name" value="NEPROSIN_PEP_CD"/>
    <property type="match status" value="1"/>
</dbReference>
<feature type="region of interest" description="Disordered" evidence="1">
    <location>
        <begin position="86"/>
        <end position="107"/>
    </location>
</feature>
<dbReference type="AlphaFoldDB" id="A0A179V8G9"/>
<dbReference type="PANTHER" id="PTHR31589:SF216">
    <property type="entry name" value="NEPROSIN ACTIVATION PEPTIDE DOMAIN-CONTAINING PROTEIN"/>
    <property type="match status" value="1"/>
</dbReference>